<evidence type="ECO:0000256" key="1">
    <source>
        <dbReference type="SAM" id="MobiDB-lite"/>
    </source>
</evidence>
<gene>
    <name evidence="2" type="ORF">SAMN02745172_02578</name>
</gene>
<dbReference type="STRING" id="1123029.SAMN02745172_02578"/>
<dbReference type="Proteomes" id="UP000186406">
    <property type="component" value="Unassembled WGS sequence"/>
</dbReference>
<sequence length="71" mass="7430">MSALIETATAGHWPVPHWPVPLAPQPAARGGTGVHAPESRRRPVFTSPLPPQRFGPARVAAGVQEDAACSD</sequence>
<dbReference type="AlphaFoldDB" id="A0A1M7ZM84"/>
<organism evidence="2 3">
    <name type="scientific">Pseudoxanthobacter soli DSM 19599</name>
    <dbReference type="NCBI Taxonomy" id="1123029"/>
    <lineage>
        <taxon>Bacteria</taxon>
        <taxon>Pseudomonadati</taxon>
        <taxon>Pseudomonadota</taxon>
        <taxon>Alphaproteobacteria</taxon>
        <taxon>Hyphomicrobiales</taxon>
        <taxon>Segnochrobactraceae</taxon>
        <taxon>Pseudoxanthobacter</taxon>
    </lineage>
</organism>
<proteinExistence type="predicted"/>
<feature type="region of interest" description="Disordered" evidence="1">
    <location>
        <begin position="13"/>
        <end position="56"/>
    </location>
</feature>
<evidence type="ECO:0000313" key="2">
    <source>
        <dbReference type="EMBL" id="SHO65929.1"/>
    </source>
</evidence>
<evidence type="ECO:0000313" key="3">
    <source>
        <dbReference type="Proteomes" id="UP000186406"/>
    </source>
</evidence>
<dbReference type="EMBL" id="FRXO01000005">
    <property type="protein sequence ID" value="SHO65929.1"/>
    <property type="molecule type" value="Genomic_DNA"/>
</dbReference>
<reference evidence="2 3" key="1">
    <citation type="submission" date="2016-12" db="EMBL/GenBank/DDBJ databases">
        <authorList>
            <person name="Song W.-J."/>
            <person name="Kurnit D.M."/>
        </authorList>
    </citation>
    <scope>NUCLEOTIDE SEQUENCE [LARGE SCALE GENOMIC DNA]</scope>
    <source>
        <strain evidence="2 3">DSM 19599</strain>
    </source>
</reference>
<keyword evidence="3" id="KW-1185">Reference proteome</keyword>
<accession>A0A1M7ZM84</accession>
<protein>
    <submittedName>
        <fullName evidence="2">Uncharacterized protein</fullName>
    </submittedName>
</protein>
<name>A0A1M7ZM84_9HYPH</name>